<evidence type="ECO:0000313" key="2">
    <source>
        <dbReference type="EMBL" id="KAL0577725.1"/>
    </source>
</evidence>
<evidence type="ECO:0000256" key="1">
    <source>
        <dbReference type="SAM" id="MobiDB-lite"/>
    </source>
</evidence>
<dbReference type="Proteomes" id="UP001465976">
    <property type="component" value="Unassembled WGS sequence"/>
</dbReference>
<dbReference type="EMBL" id="JBAHYK010000141">
    <property type="protein sequence ID" value="KAL0577725.1"/>
    <property type="molecule type" value="Genomic_DNA"/>
</dbReference>
<evidence type="ECO:0000313" key="3">
    <source>
        <dbReference type="Proteomes" id="UP001465976"/>
    </source>
</evidence>
<proteinExistence type="predicted"/>
<gene>
    <name evidence="2" type="ORF">V5O48_004274</name>
</gene>
<dbReference type="SUPFAM" id="SSF57850">
    <property type="entry name" value="RING/U-box"/>
    <property type="match status" value="1"/>
</dbReference>
<sequence>MVHNACLLSGAISSEVVVHLDDRQEMDDNQFLITTFINSLSLLKPHQLSDDDFCPICFIPFTDLLDEQPTTSEESIIGVTKLESCGHVFCMKEHKFLDIRTPSDSDDESSDGGEYLPNPDEDEDEESLYNYDIDTDPLTDADMEVEEMDLDVYNAWEREMDALEEDIDIDTDGDSSVIHSEEAFGDIPQTNDGSISIHEDEELEQGIVDSSHDDAEQK</sequence>
<comment type="caution">
    <text evidence="2">The sequence shown here is derived from an EMBL/GenBank/DDBJ whole genome shotgun (WGS) entry which is preliminary data.</text>
</comment>
<organism evidence="2 3">
    <name type="scientific">Marasmius crinis-equi</name>
    <dbReference type="NCBI Taxonomy" id="585013"/>
    <lineage>
        <taxon>Eukaryota</taxon>
        <taxon>Fungi</taxon>
        <taxon>Dikarya</taxon>
        <taxon>Basidiomycota</taxon>
        <taxon>Agaricomycotina</taxon>
        <taxon>Agaricomycetes</taxon>
        <taxon>Agaricomycetidae</taxon>
        <taxon>Agaricales</taxon>
        <taxon>Marasmiineae</taxon>
        <taxon>Marasmiaceae</taxon>
        <taxon>Marasmius</taxon>
    </lineage>
</organism>
<feature type="region of interest" description="Disordered" evidence="1">
    <location>
        <begin position="167"/>
        <end position="218"/>
    </location>
</feature>
<accession>A0ABR3FQJ9</accession>
<protein>
    <submittedName>
        <fullName evidence="2">Uncharacterized protein</fullName>
    </submittedName>
</protein>
<reference evidence="2 3" key="1">
    <citation type="submission" date="2024-02" db="EMBL/GenBank/DDBJ databases">
        <title>A draft genome for the cacao thread blight pathogen Marasmius crinis-equi.</title>
        <authorList>
            <person name="Cohen S.P."/>
            <person name="Baruah I.K."/>
            <person name="Amoako-Attah I."/>
            <person name="Bukari Y."/>
            <person name="Meinhardt L.W."/>
            <person name="Bailey B.A."/>
        </authorList>
    </citation>
    <scope>NUCLEOTIDE SEQUENCE [LARGE SCALE GENOMIC DNA]</scope>
    <source>
        <strain evidence="2 3">GH-76</strain>
    </source>
</reference>
<name>A0ABR3FQJ9_9AGAR</name>
<keyword evidence="3" id="KW-1185">Reference proteome</keyword>
<feature type="region of interest" description="Disordered" evidence="1">
    <location>
        <begin position="100"/>
        <end position="126"/>
    </location>
</feature>